<dbReference type="GO" id="GO:0005524">
    <property type="term" value="F:ATP binding"/>
    <property type="evidence" value="ECO:0007669"/>
    <property type="project" value="UniProtKB-UniRule"/>
</dbReference>
<dbReference type="EC" id="2.7.11.1" evidence="1"/>
<name>A0A1A6H5B7_NEOLE</name>
<comment type="caution">
    <text evidence="12">The sequence shown here is derived from an EMBL/GenBank/DDBJ whole genome shotgun (WGS) entry which is preliminary data.</text>
</comment>
<dbReference type="FunFam" id="3.30.200.20:FF:000003">
    <property type="entry name" value="Non-specific serine/threonine protein kinase"/>
    <property type="match status" value="1"/>
</dbReference>
<evidence type="ECO:0000256" key="8">
    <source>
        <dbReference type="ARBA" id="ARBA00048679"/>
    </source>
</evidence>
<dbReference type="PANTHER" id="PTHR24346">
    <property type="entry name" value="MAP/MICROTUBULE AFFINITY-REGULATING KINASE"/>
    <property type="match status" value="1"/>
</dbReference>
<dbReference type="InterPro" id="IPR017441">
    <property type="entry name" value="Protein_kinase_ATP_BS"/>
</dbReference>
<dbReference type="InterPro" id="IPR000719">
    <property type="entry name" value="Prot_kinase_dom"/>
</dbReference>
<gene>
    <name evidence="12" type="ORF">A6R68_15947</name>
</gene>
<dbReference type="PROSITE" id="PS50011">
    <property type="entry name" value="PROTEIN_KINASE_DOM"/>
    <property type="match status" value="1"/>
</dbReference>
<evidence type="ECO:0000256" key="10">
    <source>
        <dbReference type="RuleBase" id="RU000304"/>
    </source>
</evidence>
<evidence type="ECO:0000259" key="11">
    <source>
        <dbReference type="PROSITE" id="PS50011"/>
    </source>
</evidence>
<evidence type="ECO:0000256" key="9">
    <source>
        <dbReference type="PROSITE-ProRule" id="PRU10141"/>
    </source>
</evidence>
<dbReference type="GO" id="GO:0004674">
    <property type="term" value="F:protein serine/threonine kinase activity"/>
    <property type="evidence" value="ECO:0007669"/>
    <property type="project" value="UniProtKB-KW"/>
</dbReference>
<dbReference type="EMBL" id="LZPO01045646">
    <property type="protein sequence ID" value="OBS73516.1"/>
    <property type="molecule type" value="Genomic_DNA"/>
</dbReference>
<keyword evidence="5" id="KW-0418">Kinase</keyword>
<evidence type="ECO:0000256" key="1">
    <source>
        <dbReference type="ARBA" id="ARBA00012513"/>
    </source>
</evidence>
<dbReference type="PANTHER" id="PTHR24346:SF85">
    <property type="entry name" value="RIKEN CDNA 1810024B03 GENE"/>
    <property type="match status" value="1"/>
</dbReference>
<evidence type="ECO:0000256" key="3">
    <source>
        <dbReference type="ARBA" id="ARBA00022679"/>
    </source>
</evidence>
<evidence type="ECO:0000256" key="6">
    <source>
        <dbReference type="ARBA" id="ARBA00022840"/>
    </source>
</evidence>
<dbReference type="STRING" id="56216.A0A1A6H5B7"/>
<reference evidence="12 13" key="1">
    <citation type="submission" date="2016-06" db="EMBL/GenBank/DDBJ databases">
        <title>The Draft Genome Sequence and Annotation of the Desert Woodrat Neotoma lepida.</title>
        <authorList>
            <person name="Campbell M."/>
            <person name="Oakeson K.F."/>
            <person name="Yandell M."/>
            <person name="Halpert J.R."/>
            <person name="Dearing D."/>
        </authorList>
    </citation>
    <scope>NUCLEOTIDE SEQUENCE [LARGE SCALE GENOMIC DNA]</scope>
    <source>
        <strain evidence="12">417</strain>
        <tissue evidence="12">Liver</tissue>
    </source>
</reference>
<dbReference type="Pfam" id="PF00069">
    <property type="entry name" value="Pkinase"/>
    <property type="match status" value="1"/>
</dbReference>
<dbReference type="GO" id="GO:0005634">
    <property type="term" value="C:nucleus"/>
    <property type="evidence" value="ECO:0007669"/>
    <property type="project" value="TreeGrafter"/>
</dbReference>
<organism evidence="12 13">
    <name type="scientific">Neotoma lepida</name>
    <name type="common">Desert woodrat</name>
    <dbReference type="NCBI Taxonomy" id="56216"/>
    <lineage>
        <taxon>Eukaryota</taxon>
        <taxon>Metazoa</taxon>
        <taxon>Chordata</taxon>
        <taxon>Craniata</taxon>
        <taxon>Vertebrata</taxon>
        <taxon>Euteleostomi</taxon>
        <taxon>Mammalia</taxon>
        <taxon>Eutheria</taxon>
        <taxon>Euarchontoglires</taxon>
        <taxon>Glires</taxon>
        <taxon>Rodentia</taxon>
        <taxon>Myomorpha</taxon>
        <taxon>Muroidea</taxon>
        <taxon>Cricetidae</taxon>
        <taxon>Neotominae</taxon>
        <taxon>Neotoma</taxon>
    </lineage>
</organism>
<dbReference type="OrthoDB" id="9396925at2759"/>
<dbReference type="AlphaFoldDB" id="A0A1A6H5B7"/>
<accession>A0A1A6H5B7</accession>
<keyword evidence="2 10" id="KW-0723">Serine/threonine-protein kinase</keyword>
<feature type="domain" description="Protein kinase" evidence="11">
    <location>
        <begin position="18"/>
        <end position="147"/>
    </location>
</feature>
<comment type="similarity">
    <text evidence="10">Belongs to the protein kinase superfamily.</text>
</comment>
<evidence type="ECO:0000256" key="4">
    <source>
        <dbReference type="ARBA" id="ARBA00022741"/>
    </source>
</evidence>
<dbReference type="Proteomes" id="UP000092124">
    <property type="component" value="Unassembled WGS sequence"/>
</dbReference>
<dbReference type="PROSITE" id="PS00108">
    <property type="entry name" value="PROTEIN_KINASE_ST"/>
    <property type="match status" value="1"/>
</dbReference>
<dbReference type="InterPro" id="IPR011009">
    <property type="entry name" value="Kinase-like_dom_sf"/>
</dbReference>
<dbReference type="GO" id="GO:0035556">
    <property type="term" value="P:intracellular signal transduction"/>
    <property type="evidence" value="ECO:0007669"/>
    <property type="project" value="TreeGrafter"/>
</dbReference>
<keyword evidence="6 9" id="KW-0067">ATP-binding</keyword>
<feature type="binding site" evidence="9">
    <location>
        <position position="47"/>
    </location>
    <ligand>
        <name>ATP</name>
        <dbReference type="ChEBI" id="CHEBI:30616"/>
    </ligand>
</feature>
<evidence type="ECO:0000313" key="12">
    <source>
        <dbReference type="EMBL" id="OBS73516.1"/>
    </source>
</evidence>
<dbReference type="GO" id="GO:0005829">
    <property type="term" value="C:cytosol"/>
    <property type="evidence" value="ECO:0007669"/>
    <property type="project" value="TreeGrafter"/>
</dbReference>
<dbReference type="FunFam" id="1.10.510.10:FF:000571">
    <property type="entry name" value="Maternal embryonic leucine zipper kinase"/>
    <property type="match status" value="1"/>
</dbReference>
<dbReference type="SUPFAM" id="SSF56112">
    <property type="entry name" value="Protein kinase-like (PK-like)"/>
    <property type="match status" value="1"/>
</dbReference>
<keyword evidence="4 9" id="KW-0547">Nucleotide-binding</keyword>
<keyword evidence="13" id="KW-1185">Reference proteome</keyword>
<comment type="catalytic activity">
    <reaction evidence="7">
        <text>L-threonyl-[protein] + ATP = O-phospho-L-threonyl-[protein] + ADP + H(+)</text>
        <dbReference type="Rhea" id="RHEA:46608"/>
        <dbReference type="Rhea" id="RHEA-COMP:11060"/>
        <dbReference type="Rhea" id="RHEA-COMP:11605"/>
        <dbReference type="ChEBI" id="CHEBI:15378"/>
        <dbReference type="ChEBI" id="CHEBI:30013"/>
        <dbReference type="ChEBI" id="CHEBI:30616"/>
        <dbReference type="ChEBI" id="CHEBI:61977"/>
        <dbReference type="ChEBI" id="CHEBI:456216"/>
        <dbReference type="EC" id="2.7.11.1"/>
    </reaction>
</comment>
<dbReference type="InterPro" id="IPR008271">
    <property type="entry name" value="Ser/Thr_kinase_AS"/>
</dbReference>
<sequence>MGSVAQVVADLENLTDHYIILRTLGKGIFAEVKLAFHLHTEVQVAVKILENGNNNDYNNKTEIEIVKLLEHPNIIKLFHIINTKEYTFMVMEYAAQGNLVSHIEKGGCLQEEQAQPIFTQLVCAVHYCHKNNIAHRDIKLDNILLDG</sequence>
<keyword evidence="3" id="KW-0808">Transferase</keyword>
<evidence type="ECO:0000256" key="2">
    <source>
        <dbReference type="ARBA" id="ARBA00022527"/>
    </source>
</evidence>
<dbReference type="Gene3D" id="1.10.510.10">
    <property type="entry name" value="Transferase(Phosphotransferase) domain 1"/>
    <property type="match status" value="1"/>
</dbReference>
<evidence type="ECO:0000256" key="7">
    <source>
        <dbReference type="ARBA" id="ARBA00047899"/>
    </source>
</evidence>
<evidence type="ECO:0000313" key="13">
    <source>
        <dbReference type="Proteomes" id="UP000092124"/>
    </source>
</evidence>
<evidence type="ECO:0000256" key="5">
    <source>
        <dbReference type="ARBA" id="ARBA00022777"/>
    </source>
</evidence>
<comment type="catalytic activity">
    <reaction evidence="8">
        <text>L-seryl-[protein] + ATP = O-phospho-L-seryl-[protein] + ADP + H(+)</text>
        <dbReference type="Rhea" id="RHEA:17989"/>
        <dbReference type="Rhea" id="RHEA-COMP:9863"/>
        <dbReference type="Rhea" id="RHEA-COMP:11604"/>
        <dbReference type="ChEBI" id="CHEBI:15378"/>
        <dbReference type="ChEBI" id="CHEBI:29999"/>
        <dbReference type="ChEBI" id="CHEBI:30616"/>
        <dbReference type="ChEBI" id="CHEBI:83421"/>
        <dbReference type="ChEBI" id="CHEBI:456216"/>
        <dbReference type="EC" id="2.7.11.1"/>
    </reaction>
</comment>
<dbReference type="PROSITE" id="PS00107">
    <property type="entry name" value="PROTEIN_KINASE_ATP"/>
    <property type="match status" value="1"/>
</dbReference>
<dbReference type="GO" id="GO:0045719">
    <property type="term" value="P:negative regulation of glycogen biosynthetic process"/>
    <property type="evidence" value="ECO:0007669"/>
    <property type="project" value="TreeGrafter"/>
</dbReference>
<proteinExistence type="inferred from homology"/>
<dbReference type="SMART" id="SM00220">
    <property type="entry name" value="S_TKc"/>
    <property type="match status" value="1"/>
</dbReference>
<protein>
    <recommendedName>
        <fullName evidence="1">non-specific serine/threonine protein kinase</fullName>
        <ecNumber evidence="1">2.7.11.1</ecNumber>
    </recommendedName>
</protein>